<evidence type="ECO:0000256" key="1">
    <source>
        <dbReference type="ARBA" id="ARBA00004193"/>
    </source>
</evidence>
<dbReference type="Gene3D" id="3.40.190.10">
    <property type="entry name" value="Periplasmic binding protein-like II"/>
    <property type="match status" value="1"/>
</dbReference>
<dbReference type="AlphaFoldDB" id="A0AAW6SUC2"/>
<feature type="domain" description="Solute-binding protein family 5" evidence="4">
    <location>
        <begin position="115"/>
        <end position="486"/>
    </location>
</feature>
<dbReference type="PANTHER" id="PTHR30290">
    <property type="entry name" value="PERIPLASMIC BINDING COMPONENT OF ABC TRANSPORTER"/>
    <property type="match status" value="1"/>
</dbReference>
<organism evidence="5 6">
    <name type="scientific">Heyndrickxia oleronia</name>
    <dbReference type="NCBI Taxonomy" id="38875"/>
    <lineage>
        <taxon>Bacteria</taxon>
        <taxon>Bacillati</taxon>
        <taxon>Bacillota</taxon>
        <taxon>Bacilli</taxon>
        <taxon>Bacillales</taxon>
        <taxon>Bacillaceae</taxon>
        <taxon>Heyndrickxia</taxon>
    </lineage>
</organism>
<dbReference type="FunFam" id="3.90.76.10:FF:000004">
    <property type="entry name" value="Peptide ABC transporter substrate-binding protein"/>
    <property type="match status" value="1"/>
</dbReference>
<dbReference type="GO" id="GO:1904680">
    <property type="term" value="F:peptide transmembrane transporter activity"/>
    <property type="evidence" value="ECO:0007669"/>
    <property type="project" value="TreeGrafter"/>
</dbReference>
<sequence length="577" mass="63772">MIRLKRGIISFISIILLGVVLSACALNSSSSKETSESKSKKVDNAAGVVSTESKKYEATDLSALPDKAKARKDTFIAGISAPGGVFLPYFYENGWDGNATDPIFAPLVNLDEEGKPVGILAESWDVSDDQLTYTFHLRKNLKFSDGTPLTADDVAFTLTLLHDPAYAGYQDISLAAIKGGKDYKEGKAKSIEGINVVDPTTIEITTEKVNAKSLLLLGGQILSKAYYGKDYQYGKLDYLKDLYSKPMGAGPYKFEKYVPGQEIRYEANENYYAGKPKTIHLIYKIIDSTTSLQLFETGELDYAGFSADEDTVEQLKSLGFASIQTGPVNDFGFIYINNTRPQFKDKEVRQALIYGLDRQKIVDVKFKGFGQVANVPVSPVSWAYNDEGVNKYEFNADKAKELLEKAGWKVGSNGIREKDGKKLIIHYLTSKADDPVIPIAKENYQDIGIKFEPEIMDFNALVSKLSDKDYDLATVSTSQILDPSDPVEELATNHPNNSAGYSNPKVDELIQKGLSTLDIEKRKEIYHELYKELGKDPAFILVHYRQSAKAISGQIEGLNPDNYTGISSSLPNISIKK</sequence>
<dbReference type="SUPFAM" id="SSF53850">
    <property type="entry name" value="Periplasmic binding protein-like II"/>
    <property type="match status" value="1"/>
</dbReference>
<dbReference type="CDD" id="cd00995">
    <property type="entry name" value="PBP2_NikA_DppA_OppA_like"/>
    <property type="match status" value="1"/>
</dbReference>
<dbReference type="GO" id="GO:0015833">
    <property type="term" value="P:peptide transport"/>
    <property type="evidence" value="ECO:0007669"/>
    <property type="project" value="TreeGrafter"/>
</dbReference>
<dbReference type="PROSITE" id="PS51257">
    <property type="entry name" value="PROKAR_LIPOPROTEIN"/>
    <property type="match status" value="1"/>
</dbReference>
<dbReference type="PROSITE" id="PS01040">
    <property type="entry name" value="SBP_BACTERIAL_5"/>
    <property type="match status" value="1"/>
</dbReference>
<proteinExistence type="inferred from homology"/>
<keyword evidence="3" id="KW-0732">Signal</keyword>
<dbReference type="EMBL" id="JAROYP010000009">
    <property type="protein sequence ID" value="MDH5162415.1"/>
    <property type="molecule type" value="Genomic_DNA"/>
</dbReference>
<dbReference type="InterPro" id="IPR023765">
    <property type="entry name" value="SBP_5_CS"/>
</dbReference>
<dbReference type="InterPro" id="IPR030678">
    <property type="entry name" value="Peptide/Ni-bd"/>
</dbReference>
<dbReference type="InterPro" id="IPR000914">
    <property type="entry name" value="SBP_5_dom"/>
</dbReference>
<dbReference type="Gene3D" id="3.90.76.10">
    <property type="entry name" value="Dipeptide-binding Protein, Domain 1"/>
    <property type="match status" value="1"/>
</dbReference>
<reference evidence="5" key="1">
    <citation type="submission" date="2023-03" db="EMBL/GenBank/DDBJ databases">
        <title>Bacterial isolates from washroom surfaces on a university campus.</title>
        <authorList>
            <person name="Holman D.B."/>
            <person name="Gzyl K.E."/>
            <person name="Taheri A.E."/>
        </authorList>
    </citation>
    <scope>NUCLEOTIDE SEQUENCE</scope>
    <source>
        <strain evidence="5">RD03</strain>
    </source>
</reference>
<dbReference type="PIRSF" id="PIRSF002741">
    <property type="entry name" value="MppA"/>
    <property type="match status" value="1"/>
</dbReference>
<evidence type="ECO:0000256" key="2">
    <source>
        <dbReference type="ARBA" id="ARBA00005695"/>
    </source>
</evidence>
<comment type="similarity">
    <text evidence="2">Belongs to the bacterial solute-binding protein 5 family.</text>
</comment>
<name>A0AAW6SUC2_9BACI</name>
<comment type="subcellular location">
    <subcellularLocation>
        <location evidence="1">Cell membrane</location>
        <topology evidence="1">Lipid-anchor</topology>
    </subcellularLocation>
</comment>
<dbReference type="GO" id="GO:0043190">
    <property type="term" value="C:ATP-binding cassette (ABC) transporter complex"/>
    <property type="evidence" value="ECO:0007669"/>
    <property type="project" value="InterPro"/>
</dbReference>
<evidence type="ECO:0000256" key="3">
    <source>
        <dbReference type="ARBA" id="ARBA00022729"/>
    </source>
</evidence>
<dbReference type="Proteomes" id="UP001159179">
    <property type="component" value="Unassembled WGS sequence"/>
</dbReference>
<dbReference type="GO" id="GO:0042597">
    <property type="term" value="C:periplasmic space"/>
    <property type="evidence" value="ECO:0007669"/>
    <property type="project" value="UniProtKB-ARBA"/>
</dbReference>
<gene>
    <name evidence="5" type="ORF">P5X88_15880</name>
</gene>
<accession>A0AAW6SUC2</accession>
<protein>
    <submittedName>
        <fullName evidence="5">ABC transporter substrate-binding protein</fullName>
    </submittedName>
</protein>
<dbReference type="Gene3D" id="3.10.105.10">
    <property type="entry name" value="Dipeptide-binding Protein, Domain 3"/>
    <property type="match status" value="1"/>
</dbReference>
<dbReference type="InterPro" id="IPR039424">
    <property type="entry name" value="SBP_5"/>
</dbReference>
<dbReference type="Pfam" id="PF00496">
    <property type="entry name" value="SBP_bac_5"/>
    <property type="match status" value="1"/>
</dbReference>
<evidence type="ECO:0000313" key="6">
    <source>
        <dbReference type="Proteomes" id="UP001159179"/>
    </source>
</evidence>
<evidence type="ECO:0000259" key="4">
    <source>
        <dbReference type="Pfam" id="PF00496"/>
    </source>
</evidence>
<comment type="caution">
    <text evidence="5">The sequence shown here is derived from an EMBL/GenBank/DDBJ whole genome shotgun (WGS) entry which is preliminary data.</text>
</comment>
<dbReference type="PANTHER" id="PTHR30290:SF81">
    <property type="entry name" value="OLIGOPEPTIDE-BINDING PROTEIN OPPA"/>
    <property type="match status" value="1"/>
</dbReference>
<evidence type="ECO:0000313" key="5">
    <source>
        <dbReference type="EMBL" id="MDH5162415.1"/>
    </source>
</evidence>